<evidence type="ECO:0000313" key="4">
    <source>
        <dbReference type="EMBL" id="OAT81741.1"/>
    </source>
</evidence>
<dbReference type="SUPFAM" id="SSF55811">
    <property type="entry name" value="Nudix"/>
    <property type="match status" value="1"/>
</dbReference>
<dbReference type="OrthoDB" id="9806150at2"/>
<dbReference type="PANTHER" id="PTHR11839:SF18">
    <property type="entry name" value="NUDIX HYDROLASE DOMAIN-CONTAINING PROTEIN"/>
    <property type="match status" value="1"/>
</dbReference>
<organism evidence="4 5">
    <name type="scientific">Desulfotomaculum copahuensis</name>
    <dbReference type="NCBI Taxonomy" id="1838280"/>
    <lineage>
        <taxon>Bacteria</taxon>
        <taxon>Bacillati</taxon>
        <taxon>Bacillota</taxon>
        <taxon>Clostridia</taxon>
        <taxon>Eubacteriales</taxon>
        <taxon>Desulfotomaculaceae</taxon>
        <taxon>Desulfotomaculum</taxon>
    </lineage>
</organism>
<name>A0A1B7LEM5_9FIRM</name>
<comment type="cofactor">
    <cofactor evidence="1">
        <name>Mg(2+)</name>
        <dbReference type="ChEBI" id="CHEBI:18420"/>
    </cofactor>
</comment>
<dbReference type="EMBL" id="LYVF01000158">
    <property type="protein sequence ID" value="OAT81741.1"/>
    <property type="molecule type" value="Genomic_DNA"/>
</dbReference>
<dbReference type="RefSeq" id="WP_066668190.1">
    <property type="nucleotide sequence ID" value="NZ_LYVF01000158.1"/>
</dbReference>
<evidence type="ECO:0000256" key="2">
    <source>
        <dbReference type="ARBA" id="ARBA00022801"/>
    </source>
</evidence>
<protein>
    <submittedName>
        <fullName evidence="4">ADP-ribose pyrophosphatase</fullName>
    </submittedName>
</protein>
<comment type="caution">
    <text evidence="4">The sequence shown here is derived from an EMBL/GenBank/DDBJ whole genome shotgun (WGS) entry which is preliminary data.</text>
</comment>
<dbReference type="GO" id="GO:0019693">
    <property type="term" value="P:ribose phosphate metabolic process"/>
    <property type="evidence" value="ECO:0007669"/>
    <property type="project" value="TreeGrafter"/>
</dbReference>
<dbReference type="FunFam" id="3.90.79.10:FF:000024">
    <property type="entry name" value="ADP-ribose pyrophosphatase"/>
    <property type="match status" value="1"/>
</dbReference>
<sequence>MSLLEKTLSSQLVYRGKVLNLRLDTVLLPNGCTGMREVVEYAGAVAVVALGGNGGVYLVRQYRYPVKRELLEIPAGKIEPAEEPLACARRELSEETGLVAARWQQLCSFYSTPGFTNEEMHLFLARDLEQAAQHPDPDEFVQVVEVPLPEALAMISRGEICDAKSVAGLLLAARFLSREEGGQDYPSTG</sequence>
<dbReference type="InterPro" id="IPR015797">
    <property type="entry name" value="NUDIX_hydrolase-like_dom_sf"/>
</dbReference>
<evidence type="ECO:0000313" key="5">
    <source>
        <dbReference type="Proteomes" id="UP000078532"/>
    </source>
</evidence>
<evidence type="ECO:0000259" key="3">
    <source>
        <dbReference type="PROSITE" id="PS51462"/>
    </source>
</evidence>
<dbReference type="AlphaFoldDB" id="A0A1B7LEM5"/>
<dbReference type="STRING" id="1838280.A6M21_10065"/>
<dbReference type="Pfam" id="PF00293">
    <property type="entry name" value="NUDIX"/>
    <property type="match status" value="1"/>
</dbReference>
<dbReference type="PROSITE" id="PS00893">
    <property type="entry name" value="NUDIX_BOX"/>
    <property type="match status" value="1"/>
</dbReference>
<dbReference type="InterPro" id="IPR000086">
    <property type="entry name" value="NUDIX_hydrolase_dom"/>
</dbReference>
<feature type="domain" description="Nudix hydrolase" evidence="3">
    <location>
        <begin position="40"/>
        <end position="168"/>
    </location>
</feature>
<dbReference type="PANTHER" id="PTHR11839">
    <property type="entry name" value="UDP/ADP-SUGAR PYROPHOSPHATASE"/>
    <property type="match status" value="1"/>
</dbReference>
<dbReference type="Gene3D" id="3.90.79.10">
    <property type="entry name" value="Nucleoside Triphosphate Pyrophosphohydrolase"/>
    <property type="match status" value="1"/>
</dbReference>
<dbReference type="InterPro" id="IPR020084">
    <property type="entry name" value="NUDIX_hydrolase_CS"/>
</dbReference>
<evidence type="ECO:0000256" key="1">
    <source>
        <dbReference type="ARBA" id="ARBA00001946"/>
    </source>
</evidence>
<proteinExistence type="predicted"/>
<dbReference type="Proteomes" id="UP000078532">
    <property type="component" value="Unassembled WGS sequence"/>
</dbReference>
<keyword evidence="5" id="KW-1185">Reference proteome</keyword>
<dbReference type="PROSITE" id="PS51462">
    <property type="entry name" value="NUDIX"/>
    <property type="match status" value="1"/>
</dbReference>
<gene>
    <name evidence="4" type="ORF">A6M21_10065</name>
</gene>
<reference evidence="4 5" key="1">
    <citation type="submission" date="2016-04" db="EMBL/GenBank/DDBJ databases">
        <authorList>
            <person name="Evans L.H."/>
            <person name="Alamgir A."/>
            <person name="Owens N."/>
            <person name="Weber N.D."/>
            <person name="Virtaneva K."/>
            <person name="Barbian K."/>
            <person name="Babar A."/>
            <person name="Rosenke K."/>
        </authorList>
    </citation>
    <scope>NUCLEOTIDE SEQUENCE [LARGE SCALE GENOMIC DNA]</scope>
    <source>
        <strain evidence="4 5">LMa1</strain>
    </source>
</reference>
<dbReference type="GO" id="GO:0006753">
    <property type="term" value="P:nucleoside phosphate metabolic process"/>
    <property type="evidence" value="ECO:0007669"/>
    <property type="project" value="TreeGrafter"/>
</dbReference>
<keyword evidence="2" id="KW-0378">Hydrolase</keyword>
<dbReference type="GO" id="GO:0016787">
    <property type="term" value="F:hydrolase activity"/>
    <property type="evidence" value="ECO:0007669"/>
    <property type="project" value="UniProtKB-KW"/>
</dbReference>
<accession>A0A1B7LEM5</accession>
<dbReference type="GO" id="GO:0005829">
    <property type="term" value="C:cytosol"/>
    <property type="evidence" value="ECO:0007669"/>
    <property type="project" value="TreeGrafter"/>
</dbReference>